<dbReference type="EMBL" id="FNDK01000012">
    <property type="protein sequence ID" value="SDH83766.1"/>
    <property type="molecule type" value="Genomic_DNA"/>
</dbReference>
<dbReference type="PANTHER" id="PTHR34384">
    <property type="entry name" value="L-2,3-DIAMINOPROPANOATE--CITRATE LIGASE"/>
    <property type="match status" value="1"/>
</dbReference>
<reference evidence="5 6" key="1">
    <citation type="submission" date="2016-10" db="EMBL/GenBank/DDBJ databases">
        <authorList>
            <person name="de Groot N.N."/>
        </authorList>
    </citation>
    <scope>NUCLEOTIDE SEQUENCE [LARGE SCALE GENOMIC DNA]</scope>
    <source>
        <strain evidence="5 6">DSM 21632</strain>
    </source>
</reference>
<dbReference type="InterPro" id="IPR037455">
    <property type="entry name" value="LucA/IucC-like"/>
</dbReference>
<dbReference type="STRING" id="568899.SAMN05192534_112114"/>
<feature type="domain" description="Aerobactin siderophore biosynthesis IucA/IucC-like C-terminal" evidence="4">
    <location>
        <begin position="391"/>
        <end position="551"/>
    </location>
</feature>
<evidence type="ECO:0000256" key="1">
    <source>
        <dbReference type="ARBA" id="ARBA00004924"/>
    </source>
</evidence>
<dbReference type="GO" id="GO:0019290">
    <property type="term" value="P:siderophore biosynthetic process"/>
    <property type="evidence" value="ECO:0007669"/>
    <property type="project" value="InterPro"/>
</dbReference>
<dbReference type="PANTHER" id="PTHR34384:SF5">
    <property type="entry name" value="L-2,3-DIAMINOPROPANOATE--CITRATE LIGASE"/>
    <property type="match status" value="1"/>
</dbReference>
<dbReference type="Proteomes" id="UP000199163">
    <property type="component" value="Unassembled WGS sequence"/>
</dbReference>
<dbReference type="Pfam" id="PF04183">
    <property type="entry name" value="IucA_IucC"/>
    <property type="match status" value="1"/>
</dbReference>
<protein>
    <submittedName>
        <fullName evidence="5">Siderophore synthetase component</fullName>
    </submittedName>
</protein>
<evidence type="ECO:0000313" key="5">
    <source>
        <dbReference type="EMBL" id="SDH83766.1"/>
    </source>
</evidence>
<evidence type="ECO:0000313" key="6">
    <source>
        <dbReference type="Proteomes" id="UP000199163"/>
    </source>
</evidence>
<accession>A0A1G8FPB1</accession>
<comment type="pathway">
    <text evidence="1">Siderophore biosynthesis.</text>
</comment>
<dbReference type="OrthoDB" id="2989563at2"/>
<keyword evidence="6" id="KW-1185">Reference proteome</keyword>
<dbReference type="InterPro" id="IPR007310">
    <property type="entry name" value="Aerobactin_biosyn_IucA/IucC_N"/>
</dbReference>
<dbReference type="RefSeq" id="WP_091273854.1">
    <property type="nucleotide sequence ID" value="NZ_FNDK01000012.1"/>
</dbReference>
<gene>
    <name evidence="5" type="ORF">SAMN05192534_112114</name>
</gene>
<evidence type="ECO:0000259" key="4">
    <source>
        <dbReference type="Pfam" id="PF06276"/>
    </source>
</evidence>
<dbReference type="Pfam" id="PF06276">
    <property type="entry name" value="FhuF"/>
    <property type="match status" value="1"/>
</dbReference>
<evidence type="ECO:0000259" key="3">
    <source>
        <dbReference type="Pfam" id="PF04183"/>
    </source>
</evidence>
<comment type="similarity">
    <text evidence="2">Belongs to the IucA/IucC family.</text>
</comment>
<name>A0A1G8FPB1_9BACI</name>
<feature type="domain" description="Aerobactin siderophore biosynthesis IucA/IucC N-terminal" evidence="3">
    <location>
        <begin position="136"/>
        <end position="360"/>
    </location>
</feature>
<dbReference type="InterPro" id="IPR022770">
    <property type="entry name" value="IucA/IucC-like_C"/>
</dbReference>
<proteinExistence type="inferred from homology"/>
<organism evidence="5 6">
    <name type="scientific">Alteribacillus persepolensis</name>
    <dbReference type="NCBI Taxonomy" id="568899"/>
    <lineage>
        <taxon>Bacteria</taxon>
        <taxon>Bacillati</taxon>
        <taxon>Bacillota</taxon>
        <taxon>Bacilli</taxon>
        <taxon>Bacillales</taxon>
        <taxon>Bacillaceae</taxon>
        <taxon>Alteribacillus</taxon>
    </lineage>
</organism>
<dbReference type="GO" id="GO:0016881">
    <property type="term" value="F:acid-amino acid ligase activity"/>
    <property type="evidence" value="ECO:0007669"/>
    <property type="project" value="UniProtKB-ARBA"/>
</dbReference>
<sequence>MNNRETAQQKAMECFLNCYVRETSSGLVKSGTLHIPLPRQGAEIKAPLKYYSITERHLYSFPILYRLNQDAKWHKADVVILASLLAKELSLDSQNAEHAAVQELMKRVLLSVENMELFLDERQGERSSLYCPKRHFLDSEQSLLFGHLLHPTPKSRQGMDEKNTCLYSPETKGKFPLHYFLVHESLAEVEGDEAVSAAWALLSNQEREAIRHMEEFYLFPLHPLQAKHLLEDNGVRKLIKEELFIDLGMMGEEVSATSSIRTVYNEKADYMWKLSIPVKVTNSLRVNKKKELTRGRVVNDILDSEIGTQLKTFFPEFYVIRDPAYLALKGEKESGFEVVIRENPFQSDSEETTLIAGLCQDALPEESNHLQRIIERIAAKENRKTEQVSVDWFQQYLDISIKPLLWLYFIHGIGLEAHQQNAVLKMREGYPCMFYYRDNQGYYFAESKLDYLQRMVPDIKDKSDTVCTDELIDERLRYYIFFNHLFGLINAFGASGLVQEEVLLYQLRQELMNMLPLADQSQSELVQTLLHQKTLPSKANLLTRVHNMDELVGSLASQSVYTAVHNPLVSREVQSVGTNETSIRA</sequence>
<dbReference type="AlphaFoldDB" id="A0A1G8FPB1"/>
<evidence type="ECO:0000256" key="2">
    <source>
        <dbReference type="ARBA" id="ARBA00007832"/>
    </source>
</evidence>
<dbReference type="Gene3D" id="1.10.510.40">
    <property type="match status" value="1"/>
</dbReference>